<proteinExistence type="predicted"/>
<sequence>MQSLGLTSTTQGLSHVQIADRLVETGYNILPTHKPTVLTQLYINRIFILYCILFTTLMAEIANTGPSHILSHIFIILFTVALFIIKAFTRQYPEFPTIDSMVPAIRNGTSNMVESKFLVRGDVIQIQEPMTIPADIRLVNVGSIKPVINGCSLFGKEGVHIGEINGSGNYYRSPNMAFQGSIVESGKGLGIVLKTGKDTFLAKLSKIDYFENDNDSKWLAFVGILWIGLVLFRYGFGTRPWYVSAIALLLIFIKMPHYWNFSKGINTSSHSHVLLKNNIYPKNTDAYKELTKIKTLFIDTRYALLNSQKEVEQVFIEGKLMTASEALKSKPKDFKLLIDLIDVVLKSKMPNESEEDSEDDQYKAPFEKALINFLADLEISKKDYDTIYKINMSEKNKFTLAVINDKDKLAFSGILLGDAKDVLKNSKEMYVNGKLMPVDISYFATIIDDFANHGIKCLALAYSDVLPQSLEKIEESGITTDMFNFSLIGILGIREHTNNASQWAQLASDLGINIVAIGPESKEYLVNLSLTSGFLKHDPEVYDLGKLPNDPMIYFPDQIKKNPRIIENNRFSMIPSLSTYDTCHLIENYKDKKSAYFGRNSLALKISQISMTHKTNTKEVKAISDLVMLSDKGVDDFLNAVIELKNARKVTLFIFQAVVGSLIPCFTHILLSLYSGLVPSSFGILCIDFGVPVVTQFLYVSFPSTIRARPIRNWICITLAALYSFFYISASDHSYEYSPHTGYFFTIFLCFGLHNLWVQVSNWGKMYTAWTMIHMFVFLKCVFFLGFCLIAKISSRVFLAPIKWEHTYQGVIFYAIQLFLIRFIG</sequence>
<protein>
    <recommendedName>
        <fullName evidence="4">P-type ATPase A domain-containing protein</fullName>
    </recommendedName>
</protein>
<reference evidence="5" key="1">
    <citation type="submission" date="2021-09" db="EMBL/GenBank/DDBJ databases">
        <authorList>
            <consortium name="AG Swart"/>
            <person name="Singh M."/>
            <person name="Singh A."/>
            <person name="Seah K."/>
            <person name="Emmerich C."/>
        </authorList>
    </citation>
    <scope>NUCLEOTIDE SEQUENCE</scope>
    <source>
        <strain evidence="5">ATCC30299</strain>
    </source>
</reference>
<feature type="transmembrane region" description="Helical" evidence="3">
    <location>
        <begin position="218"/>
        <end position="236"/>
    </location>
</feature>
<organism evidence="5 6">
    <name type="scientific">Blepharisma stoltei</name>
    <dbReference type="NCBI Taxonomy" id="1481888"/>
    <lineage>
        <taxon>Eukaryota</taxon>
        <taxon>Sar</taxon>
        <taxon>Alveolata</taxon>
        <taxon>Ciliophora</taxon>
        <taxon>Postciliodesmatophora</taxon>
        <taxon>Heterotrichea</taxon>
        <taxon>Heterotrichida</taxon>
        <taxon>Blepharismidae</taxon>
        <taxon>Blepharisma</taxon>
    </lineage>
</organism>
<dbReference type="Pfam" id="PF13246">
    <property type="entry name" value="Cation_ATPase"/>
    <property type="match status" value="1"/>
</dbReference>
<dbReference type="InterPro" id="IPR050510">
    <property type="entry name" value="Cation_transp_ATPase_P-type"/>
</dbReference>
<dbReference type="Pfam" id="PF00122">
    <property type="entry name" value="E1-E2_ATPase"/>
    <property type="match status" value="1"/>
</dbReference>
<dbReference type="Gene3D" id="2.70.150.10">
    <property type="entry name" value="Calcium-transporting ATPase, cytoplasmic transduction domain A"/>
    <property type="match status" value="1"/>
</dbReference>
<evidence type="ECO:0000256" key="1">
    <source>
        <dbReference type="ARBA" id="ARBA00004651"/>
    </source>
</evidence>
<keyword evidence="6" id="KW-1185">Reference proteome</keyword>
<dbReference type="GO" id="GO:0005391">
    <property type="term" value="F:P-type sodium:potassium-exchanging transporter activity"/>
    <property type="evidence" value="ECO:0007669"/>
    <property type="project" value="TreeGrafter"/>
</dbReference>
<dbReference type="GO" id="GO:0006883">
    <property type="term" value="P:intracellular sodium ion homeostasis"/>
    <property type="evidence" value="ECO:0007669"/>
    <property type="project" value="TreeGrafter"/>
</dbReference>
<feature type="transmembrane region" description="Helical" evidence="3">
    <location>
        <begin position="772"/>
        <end position="794"/>
    </location>
</feature>
<dbReference type="InterPro" id="IPR008250">
    <property type="entry name" value="ATPase_P-typ_transduc_dom_A_sf"/>
</dbReference>
<dbReference type="GO" id="GO:1902600">
    <property type="term" value="P:proton transmembrane transport"/>
    <property type="evidence" value="ECO:0007669"/>
    <property type="project" value="TreeGrafter"/>
</dbReference>
<dbReference type="SUPFAM" id="SSF81665">
    <property type="entry name" value="Calcium ATPase, transmembrane domain M"/>
    <property type="match status" value="1"/>
</dbReference>
<accession>A0AAU9JTT0</accession>
<dbReference type="Gene3D" id="3.40.1110.10">
    <property type="entry name" value="Calcium-transporting ATPase, cytoplasmic domain N"/>
    <property type="match status" value="1"/>
</dbReference>
<feature type="transmembrane region" description="Helical" evidence="3">
    <location>
        <begin position="742"/>
        <end position="760"/>
    </location>
</feature>
<feature type="transmembrane region" description="Helical" evidence="3">
    <location>
        <begin position="806"/>
        <end position="824"/>
    </location>
</feature>
<dbReference type="Proteomes" id="UP001162131">
    <property type="component" value="Unassembled WGS sequence"/>
</dbReference>
<dbReference type="SUPFAM" id="SSF81660">
    <property type="entry name" value="Metal cation-transporting ATPase, ATP-binding domain N"/>
    <property type="match status" value="1"/>
</dbReference>
<keyword evidence="3" id="KW-0812">Transmembrane</keyword>
<feature type="transmembrane region" description="Helical" evidence="3">
    <location>
        <begin position="42"/>
        <end position="63"/>
    </location>
</feature>
<keyword evidence="3" id="KW-0472">Membrane</keyword>
<evidence type="ECO:0000256" key="2">
    <source>
        <dbReference type="ARBA" id="ARBA00022475"/>
    </source>
</evidence>
<feature type="transmembrane region" description="Helical" evidence="3">
    <location>
        <begin position="680"/>
        <end position="699"/>
    </location>
</feature>
<dbReference type="SUPFAM" id="SSF81653">
    <property type="entry name" value="Calcium ATPase, transduction domain A"/>
    <property type="match status" value="1"/>
</dbReference>
<dbReference type="PANTHER" id="PTHR43294:SF21">
    <property type="entry name" value="CATION TRANSPORTING ATPASE"/>
    <property type="match status" value="1"/>
</dbReference>
<dbReference type="InterPro" id="IPR023298">
    <property type="entry name" value="ATPase_P-typ_TM_dom_sf"/>
</dbReference>
<evidence type="ECO:0000313" key="5">
    <source>
        <dbReference type="EMBL" id="CAG9328337.1"/>
    </source>
</evidence>
<evidence type="ECO:0000259" key="4">
    <source>
        <dbReference type="Pfam" id="PF00122"/>
    </source>
</evidence>
<comment type="caution">
    <text evidence="5">The sequence shown here is derived from an EMBL/GenBank/DDBJ whole genome shotgun (WGS) entry which is preliminary data.</text>
</comment>
<dbReference type="EMBL" id="CAJZBQ010000045">
    <property type="protein sequence ID" value="CAG9328337.1"/>
    <property type="molecule type" value="Genomic_DNA"/>
</dbReference>
<dbReference type="GO" id="GO:0030007">
    <property type="term" value="P:intracellular potassium ion homeostasis"/>
    <property type="evidence" value="ECO:0007669"/>
    <property type="project" value="TreeGrafter"/>
</dbReference>
<dbReference type="PANTHER" id="PTHR43294">
    <property type="entry name" value="SODIUM/POTASSIUM-TRANSPORTING ATPASE SUBUNIT ALPHA"/>
    <property type="match status" value="1"/>
</dbReference>
<gene>
    <name evidence="5" type="ORF">BSTOLATCC_MIC45791</name>
</gene>
<feature type="transmembrane region" description="Helical" evidence="3">
    <location>
        <begin position="69"/>
        <end position="88"/>
    </location>
</feature>
<dbReference type="GO" id="GO:0036376">
    <property type="term" value="P:sodium ion export across plasma membrane"/>
    <property type="evidence" value="ECO:0007669"/>
    <property type="project" value="TreeGrafter"/>
</dbReference>
<dbReference type="InterPro" id="IPR023299">
    <property type="entry name" value="ATPase_P-typ_cyto_dom_N"/>
</dbReference>
<dbReference type="Gene3D" id="1.20.1110.10">
    <property type="entry name" value="Calcium-transporting ATPase, transmembrane domain"/>
    <property type="match status" value="1"/>
</dbReference>
<feature type="transmembrane region" description="Helical" evidence="3">
    <location>
        <begin position="711"/>
        <end position="730"/>
    </location>
</feature>
<dbReference type="AlphaFoldDB" id="A0AAU9JTT0"/>
<feature type="transmembrane region" description="Helical" evidence="3">
    <location>
        <begin position="652"/>
        <end position="674"/>
    </location>
</feature>
<dbReference type="GO" id="GO:0005886">
    <property type="term" value="C:plasma membrane"/>
    <property type="evidence" value="ECO:0007669"/>
    <property type="project" value="UniProtKB-SubCell"/>
</dbReference>
<keyword evidence="3" id="KW-1133">Transmembrane helix</keyword>
<dbReference type="GO" id="GO:1990573">
    <property type="term" value="P:potassium ion import across plasma membrane"/>
    <property type="evidence" value="ECO:0007669"/>
    <property type="project" value="TreeGrafter"/>
</dbReference>
<feature type="domain" description="P-type ATPase A" evidence="4">
    <location>
        <begin position="100"/>
        <end position="205"/>
    </location>
</feature>
<name>A0AAU9JTT0_9CILI</name>
<dbReference type="InterPro" id="IPR059000">
    <property type="entry name" value="ATPase_P-type_domA"/>
</dbReference>
<dbReference type="GO" id="GO:0000166">
    <property type="term" value="F:nucleotide binding"/>
    <property type="evidence" value="ECO:0007669"/>
    <property type="project" value="InterPro"/>
</dbReference>
<feature type="transmembrane region" description="Helical" evidence="3">
    <location>
        <begin position="242"/>
        <end position="261"/>
    </location>
</feature>
<evidence type="ECO:0000313" key="6">
    <source>
        <dbReference type="Proteomes" id="UP001162131"/>
    </source>
</evidence>
<keyword evidence="2" id="KW-1003">Cell membrane</keyword>
<evidence type="ECO:0000256" key="3">
    <source>
        <dbReference type="SAM" id="Phobius"/>
    </source>
</evidence>
<comment type="subcellular location">
    <subcellularLocation>
        <location evidence="1">Cell membrane</location>
        <topology evidence="1">Multi-pass membrane protein</topology>
    </subcellularLocation>
</comment>